<feature type="compositionally biased region" description="Low complexity" evidence="7">
    <location>
        <begin position="236"/>
        <end position="252"/>
    </location>
</feature>
<feature type="compositionally biased region" description="Polar residues" evidence="7">
    <location>
        <begin position="278"/>
        <end position="289"/>
    </location>
</feature>
<dbReference type="InterPro" id="IPR026057">
    <property type="entry name" value="TBL_C"/>
</dbReference>
<keyword evidence="3 8" id="KW-0812">Transmembrane</keyword>
<dbReference type="Proteomes" id="UP001174677">
    <property type="component" value="Chromosome 5"/>
</dbReference>
<feature type="region of interest" description="Disordered" evidence="7">
    <location>
        <begin position="99"/>
        <end position="143"/>
    </location>
</feature>
<dbReference type="InterPro" id="IPR025846">
    <property type="entry name" value="TBL_N"/>
</dbReference>
<evidence type="ECO:0000256" key="2">
    <source>
        <dbReference type="ARBA" id="ARBA00007727"/>
    </source>
</evidence>
<keyword evidence="12" id="KW-1185">Reference proteome</keyword>
<feature type="transmembrane region" description="Helical" evidence="8">
    <location>
        <begin position="33"/>
        <end position="52"/>
    </location>
</feature>
<feature type="compositionally biased region" description="Polar residues" evidence="7">
    <location>
        <begin position="134"/>
        <end position="143"/>
    </location>
</feature>
<feature type="domain" description="Trichome birefringence-like N-terminal" evidence="10">
    <location>
        <begin position="300"/>
        <end position="352"/>
    </location>
</feature>
<evidence type="ECO:0000313" key="12">
    <source>
        <dbReference type="Proteomes" id="UP001174677"/>
    </source>
</evidence>
<evidence type="ECO:0000256" key="3">
    <source>
        <dbReference type="ARBA" id="ARBA00022692"/>
    </source>
</evidence>
<organism evidence="11 12">
    <name type="scientific">Hevea brasiliensis</name>
    <name type="common">Para rubber tree</name>
    <name type="synonym">Siphonia brasiliensis</name>
    <dbReference type="NCBI Taxonomy" id="3981"/>
    <lineage>
        <taxon>Eukaryota</taxon>
        <taxon>Viridiplantae</taxon>
        <taxon>Streptophyta</taxon>
        <taxon>Embryophyta</taxon>
        <taxon>Tracheophyta</taxon>
        <taxon>Spermatophyta</taxon>
        <taxon>Magnoliopsida</taxon>
        <taxon>eudicotyledons</taxon>
        <taxon>Gunneridae</taxon>
        <taxon>Pentapetalae</taxon>
        <taxon>rosids</taxon>
        <taxon>fabids</taxon>
        <taxon>Malpighiales</taxon>
        <taxon>Euphorbiaceae</taxon>
        <taxon>Crotonoideae</taxon>
        <taxon>Micrandreae</taxon>
        <taxon>Hevea</taxon>
    </lineage>
</organism>
<evidence type="ECO:0000256" key="6">
    <source>
        <dbReference type="ARBA" id="ARBA00023136"/>
    </source>
</evidence>
<dbReference type="Pfam" id="PF14416">
    <property type="entry name" value="PMR5N"/>
    <property type="match status" value="1"/>
</dbReference>
<feature type="compositionally biased region" description="Low complexity" evidence="7">
    <location>
        <begin position="198"/>
        <end position="218"/>
    </location>
</feature>
<sequence length="655" mass="73218">MADAATKHLSINGGTLVSDLKSLSSLLKTRRTVAFAYGFAFVFVAFTVFLAFNPSPNSSAPWFYNIFTSSSVATSSASDRSHFSSIFSYFFPNNSSPQKQAHDFSTLPPQNIPRSNTTLSQPSRTNDEVKGLPTVQNHTQNTDDSVQTSVLQANQSSNVSIVSEVPSAAENNAQNIQNSNKDQALKPNQTTVSPTIRPAPANHSANSSANPVSPVPANKVANSSTNSVPAAPAIQKANSSTTSASSAKGNSGKQEKGVAVKKEASNYTASLLKKESNGSKQKNGTNSEALSKQGIKSLLSCDLFDGEWVHDNSYPLYKPGSCSLIDEQFNCILNGRPDKDYQKYKWKPKGCSLPRLNPSHMLDMLRGKRLVFVGDSLNRNMWESLVCILKGSVKDPSKVFEANGRQHFRGEASYSFIFKDYNCTVEFFVSPFLVQEWEMPDKNGIKKETLRLDLVGRSSDQYKTADIIIFNTGHWWTHEKTSKGKDYYQEGSHVYDELNVLEAFRKALTTWARWVDANVNPMKSLVFFRGYSASHFSGGQWNSGGACDSEVEPIKNATYLREYPPKMLVLEKVLRGMKTHVTYLNVTQMTDYRKDGHPSIYRKQNLSPEERRSPLLYQDCSHWCLPGVPDTWNEILYSELLIYEYQNWHVQKRHR</sequence>
<feature type="compositionally biased region" description="Polar residues" evidence="7">
    <location>
        <begin position="176"/>
        <end position="194"/>
    </location>
</feature>
<keyword evidence="6 8" id="KW-0472">Membrane</keyword>
<evidence type="ECO:0000259" key="10">
    <source>
        <dbReference type="Pfam" id="PF14416"/>
    </source>
</evidence>
<dbReference type="PANTHER" id="PTHR32285:SF22">
    <property type="entry name" value="PROTEIN TRICHOME BIREFRINGENCE"/>
    <property type="match status" value="1"/>
</dbReference>
<keyword evidence="4" id="KW-0735">Signal-anchor</keyword>
<dbReference type="EMBL" id="JARPOI010000005">
    <property type="protein sequence ID" value="KAJ9181180.1"/>
    <property type="molecule type" value="Genomic_DNA"/>
</dbReference>
<gene>
    <name evidence="11" type="ORF">P3X46_009335</name>
</gene>
<accession>A0ABQ9MQD4</accession>
<feature type="compositionally biased region" description="Polar residues" evidence="7">
    <location>
        <begin position="107"/>
        <end position="124"/>
    </location>
</feature>
<name>A0ABQ9MQD4_HEVBR</name>
<evidence type="ECO:0000313" key="11">
    <source>
        <dbReference type="EMBL" id="KAJ9181180.1"/>
    </source>
</evidence>
<evidence type="ECO:0008006" key="13">
    <source>
        <dbReference type="Google" id="ProtNLM"/>
    </source>
</evidence>
<proteinExistence type="inferred from homology"/>
<dbReference type="PANTHER" id="PTHR32285">
    <property type="entry name" value="PROTEIN TRICHOME BIREFRINGENCE-LIKE 9-RELATED"/>
    <property type="match status" value="1"/>
</dbReference>
<evidence type="ECO:0000256" key="1">
    <source>
        <dbReference type="ARBA" id="ARBA00004167"/>
    </source>
</evidence>
<keyword evidence="5 8" id="KW-1133">Transmembrane helix</keyword>
<comment type="caution">
    <text evidence="11">The sequence shown here is derived from an EMBL/GenBank/DDBJ whole genome shotgun (WGS) entry which is preliminary data.</text>
</comment>
<evidence type="ECO:0000259" key="9">
    <source>
        <dbReference type="Pfam" id="PF13839"/>
    </source>
</evidence>
<comment type="similarity">
    <text evidence="2">Belongs to the PC-esterase family. TBL subfamily.</text>
</comment>
<dbReference type="InterPro" id="IPR029962">
    <property type="entry name" value="TBL"/>
</dbReference>
<evidence type="ECO:0000256" key="4">
    <source>
        <dbReference type="ARBA" id="ARBA00022968"/>
    </source>
</evidence>
<feature type="region of interest" description="Disordered" evidence="7">
    <location>
        <begin position="270"/>
        <end position="289"/>
    </location>
</feature>
<comment type="subcellular location">
    <subcellularLocation>
        <location evidence="1">Membrane</location>
        <topology evidence="1">Single-pass membrane protein</topology>
    </subcellularLocation>
</comment>
<evidence type="ECO:0000256" key="7">
    <source>
        <dbReference type="SAM" id="MobiDB-lite"/>
    </source>
</evidence>
<dbReference type="Pfam" id="PF13839">
    <property type="entry name" value="PC-Esterase"/>
    <property type="match status" value="1"/>
</dbReference>
<feature type="region of interest" description="Disordered" evidence="7">
    <location>
        <begin position="176"/>
        <end position="261"/>
    </location>
</feature>
<evidence type="ECO:0000256" key="5">
    <source>
        <dbReference type="ARBA" id="ARBA00022989"/>
    </source>
</evidence>
<protein>
    <recommendedName>
        <fullName evidence="13">Trichome birefringence-like N-terminal domain-containing protein</fullName>
    </recommendedName>
</protein>
<feature type="domain" description="Trichome birefringence-like C-terminal" evidence="9">
    <location>
        <begin position="353"/>
        <end position="638"/>
    </location>
</feature>
<reference evidence="11" key="1">
    <citation type="journal article" date="2023" name="Plant Biotechnol. J.">
        <title>Chromosome-level wild Hevea brasiliensis genome provides new tools for genomic-assisted breeding and valuable loci to elevate rubber yield.</title>
        <authorList>
            <person name="Cheng H."/>
            <person name="Song X."/>
            <person name="Hu Y."/>
            <person name="Wu T."/>
            <person name="Yang Q."/>
            <person name="An Z."/>
            <person name="Feng S."/>
            <person name="Deng Z."/>
            <person name="Wu W."/>
            <person name="Zeng X."/>
            <person name="Tu M."/>
            <person name="Wang X."/>
            <person name="Huang H."/>
        </authorList>
    </citation>
    <scope>NUCLEOTIDE SEQUENCE</scope>
    <source>
        <strain evidence="11">MT/VB/25A 57/8</strain>
    </source>
</reference>
<evidence type="ECO:0000256" key="8">
    <source>
        <dbReference type="SAM" id="Phobius"/>
    </source>
</evidence>